<dbReference type="EMBL" id="CP109208">
    <property type="protein sequence ID" value="WUU58436.1"/>
    <property type="molecule type" value="Genomic_DNA"/>
</dbReference>
<accession>A0ABZ1YFS5</accession>
<keyword evidence="1" id="KW-0723">Serine/threonine-protein kinase</keyword>
<protein>
    <submittedName>
        <fullName evidence="3">ATP-binding protein</fullName>
    </submittedName>
</protein>
<keyword evidence="3" id="KW-0547">Nucleotide-binding</keyword>
<reference evidence="3" key="1">
    <citation type="submission" date="2022-10" db="EMBL/GenBank/DDBJ databases">
        <title>The complete genomes of actinobacterial strains from the NBC collection.</title>
        <authorList>
            <person name="Joergensen T.S."/>
            <person name="Alvarez Arevalo M."/>
            <person name="Sterndorff E.B."/>
            <person name="Faurdal D."/>
            <person name="Vuksanovic O."/>
            <person name="Mourched A.-S."/>
            <person name="Charusanti P."/>
            <person name="Shaw S."/>
            <person name="Blin K."/>
            <person name="Weber T."/>
        </authorList>
    </citation>
    <scope>NUCLEOTIDE SEQUENCE [LARGE SCALE GENOMIC DNA]</scope>
    <source>
        <strain evidence="3">NBC 01686</strain>
        <plasmid evidence="3">unnamed1</plasmid>
    </source>
</reference>
<feature type="domain" description="Histidine kinase/HSP90-like ATPase" evidence="2">
    <location>
        <begin position="37"/>
        <end position="142"/>
    </location>
</feature>
<geneLocation type="plasmid" evidence="3">
    <name>unnamed1</name>
</geneLocation>
<evidence type="ECO:0000313" key="3">
    <source>
        <dbReference type="EMBL" id="WUU58436.1"/>
    </source>
</evidence>
<dbReference type="Gene3D" id="3.30.565.10">
    <property type="entry name" value="Histidine kinase-like ATPase, C-terminal domain"/>
    <property type="match status" value="1"/>
</dbReference>
<dbReference type="GO" id="GO:0005524">
    <property type="term" value="F:ATP binding"/>
    <property type="evidence" value="ECO:0007669"/>
    <property type="project" value="UniProtKB-KW"/>
</dbReference>
<dbReference type="SUPFAM" id="SSF55874">
    <property type="entry name" value="ATPase domain of HSP90 chaperone/DNA topoisomerase II/histidine kinase"/>
    <property type="match status" value="1"/>
</dbReference>
<dbReference type="Pfam" id="PF13581">
    <property type="entry name" value="HATPase_c_2"/>
    <property type="match status" value="1"/>
</dbReference>
<name>A0ABZ1YFS5_9ACTN</name>
<dbReference type="CDD" id="cd16936">
    <property type="entry name" value="HATPase_RsbW-like"/>
    <property type="match status" value="1"/>
</dbReference>
<keyword evidence="3" id="KW-0614">Plasmid</keyword>
<sequence length="152" mass="15999">MPIPATTSVPVAGAHGEPLAHVDADLIGIEAPQDFARGVVRKALAELDDGWVEDIVLVADELVGNADQHVQAEGPMGISVHLYEWGVVVQVSDSDSDVAAIPRESKQPDLDAEGGRGLFLVNALASAWTVQQTDTGKSVTAVFLHEPSGGWR</sequence>
<evidence type="ECO:0000256" key="1">
    <source>
        <dbReference type="ARBA" id="ARBA00022527"/>
    </source>
</evidence>
<organism evidence="3">
    <name type="scientific">Streptomyces althioticus</name>
    <dbReference type="NCBI Taxonomy" id="83380"/>
    <lineage>
        <taxon>Bacteria</taxon>
        <taxon>Bacillati</taxon>
        <taxon>Actinomycetota</taxon>
        <taxon>Actinomycetes</taxon>
        <taxon>Kitasatosporales</taxon>
        <taxon>Streptomycetaceae</taxon>
        <taxon>Streptomyces</taxon>
        <taxon>Streptomyces althioticus group</taxon>
    </lineage>
</organism>
<dbReference type="InterPro" id="IPR036890">
    <property type="entry name" value="HATPase_C_sf"/>
</dbReference>
<keyword evidence="1" id="KW-0418">Kinase</keyword>
<gene>
    <name evidence="3" type="ORF">OIE82_35240</name>
</gene>
<evidence type="ECO:0000259" key="2">
    <source>
        <dbReference type="Pfam" id="PF13581"/>
    </source>
</evidence>
<proteinExistence type="predicted"/>
<dbReference type="RefSeq" id="WP_266477860.1">
    <property type="nucleotide sequence ID" value="NZ_CP109208.1"/>
</dbReference>
<dbReference type="InterPro" id="IPR050267">
    <property type="entry name" value="Anti-sigma-factor_SerPK"/>
</dbReference>
<keyword evidence="1" id="KW-0808">Transferase</keyword>
<dbReference type="PANTHER" id="PTHR35526">
    <property type="entry name" value="ANTI-SIGMA-F FACTOR RSBW-RELATED"/>
    <property type="match status" value="1"/>
</dbReference>
<keyword evidence="3" id="KW-0067">ATP-binding</keyword>
<dbReference type="PANTHER" id="PTHR35526:SF3">
    <property type="entry name" value="ANTI-SIGMA-F FACTOR RSBW"/>
    <property type="match status" value="1"/>
</dbReference>
<dbReference type="InterPro" id="IPR003594">
    <property type="entry name" value="HATPase_dom"/>
</dbReference>